<protein>
    <submittedName>
        <fullName evidence="1">Uncharacterized protein</fullName>
    </submittedName>
</protein>
<organism evidence="1 2">
    <name type="scientific">Secundilactobacillus kimchicus JCM 15530</name>
    <dbReference type="NCBI Taxonomy" id="1302272"/>
    <lineage>
        <taxon>Bacteria</taxon>
        <taxon>Bacillati</taxon>
        <taxon>Bacillota</taxon>
        <taxon>Bacilli</taxon>
        <taxon>Lactobacillales</taxon>
        <taxon>Lactobacillaceae</taxon>
        <taxon>Secundilactobacillus</taxon>
    </lineage>
</organism>
<accession>A0A0R1HPG7</accession>
<dbReference type="RefSeq" id="WP_054659192.1">
    <property type="nucleotide sequence ID" value="NZ_AZCX01000002.1"/>
</dbReference>
<dbReference type="OrthoDB" id="2324726at2"/>
<gene>
    <name evidence="1" type="ORF">FC96_GL001043</name>
</gene>
<dbReference type="PATRIC" id="fig|1302272.5.peg.1050"/>
<comment type="caution">
    <text evidence="1">The sequence shown here is derived from an EMBL/GenBank/DDBJ whole genome shotgun (WGS) entry which is preliminary data.</text>
</comment>
<sequence>MTKQNESKTRHNVIIDMNDFILEYAARRLGNKNDLAETVYNAAKNDLKGLDTLFNDQGEAREHVYTAVAEGFISDDQPALDQAQAKQAADKMAVEAMAYLGSHLSDFDRWKNN</sequence>
<evidence type="ECO:0000313" key="2">
    <source>
        <dbReference type="Proteomes" id="UP000050911"/>
    </source>
</evidence>
<keyword evidence="2" id="KW-1185">Reference proteome</keyword>
<name>A0A0R1HPG7_9LACO</name>
<dbReference type="AlphaFoldDB" id="A0A0R1HPG7"/>
<proteinExistence type="predicted"/>
<evidence type="ECO:0000313" key="1">
    <source>
        <dbReference type="EMBL" id="KRK48725.1"/>
    </source>
</evidence>
<dbReference type="STRING" id="1302272.FC96_GL001043"/>
<dbReference type="EMBL" id="AZCX01000002">
    <property type="protein sequence ID" value="KRK48725.1"/>
    <property type="molecule type" value="Genomic_DNA"/>
</dbReference>
<dbReference type="Proteomes" id="UP000050911">
    <property type="component" value="Unassembled WGS sequence"/>
</dbReference>
<reference evidence="1 2" key="1">
    <citation type="journal article" date="2015" name="Genome Announc.">
        <title>Expanding the biotechnology potential of lactobacilli through comparative genomics of 213 strains and associated genera.</title>
        <authorList>
            <person name="Sun Z."/>
            <person name="Harris H.M."/>
            <person name="McCann A."/>
            <person name="Guo C."/>
            <person name="Argimon S."/>
            <person name="Zhang W."/>
            <person name="Yang X."/>
            <person name="Jeffery I.B."/>
            <person name="Cooney J.C."/>
            <person name="Kagawa T.F."/>
            <person name="Liu W."/>
            <person name="Song Y."/>
            <person name="Salvetti E."/>
            <person name="Wrobel A."/>
            <person name="Rasinkangas P."/>
            <person name="Parkhill J."/>
            <person name="Rea M.C."/>
            <person name="O'Sullivan O."/>
            <person name="Ritari J."/>
            <person name="Douillard F.P."/>
            <person name="Paul Ross R."/>
            <person name="Yang R."/>
            <person name="Briner A.E."/>
            <person name="Felis G.E."/>
            <person name="de Vos W.M."/>
            <person name="Barrangou R."/>
            <person name="Klaenhammer T.R."/>
            <person name="Caufield P.W."/>
            <person name="Cui Y."/>
            <person name="Zhang H."/>
            <person name="O'Toole P.W."/>
        </authorList>
    </citation>
    <scope>NUCLEOTIDE SEQUENCE [LARGE SCALE GENOMIC DNA]</scope>
    <source>
        <strain evidence="1 2">JCM 15530</strain>
    </source>
</reference>